<evidence type="ECO:0000256" key="8">
    <source>
        <dbReference type="ARBA" id="ARBA00022848"/>
    </source>
</evidence>
<evidence type="ECO:0000256" key="13">
    <source>
        <dbReference type="SAM" id="MobiDB-lite"/>
    </source>
</evidence>
<dbReference type="GO" id="GO:0005506">
    <property type="term" value="F:iron ion binding"/>
    <property type="evidence" value="ECO:0007669"/>
    <property type="project" value="InterPro"/>
</dbReference>
<dbReference type="GeneID" id="103515115"/>
<evidence type="ECO:0000256" key="6">
    <source>
        <dbReference type="ARBA" id="ARBA00022723"/>
    </source>
</evidence>
<feature type="chain" id="PRO_5018095396" evidence="14">
    <location>
        <begin position="24"/>
        <end position="431"/>
    </location>
</feature>
<name>A0A1S4EIH7_DIACI</name>
<dbReference type="PRINTS" id="PR00463">
    <property type="entry name" value="EP450I"/>
</dbReference>
<comment type="cofactor">
    <cofactor evidence="1">
        <name>heme</name>
        <dbReference type="ChEBI" id="CHEBI:30413"/>
    </cofactor>
</comment>
<dbReference type="RefSeq" id="XP_017302006.2">
    <property type="nucleotide sequence ID" value="XM_017446517.2"/>
</dbReference>
<evidence type="ECO:0000256" key="14">
    <source>
        <dbReference type="SAM" id="SignalP"/>
    </source>
</evidence>
<evidence type="ECO:0000256" key="12">
    <source>
        <dbReference type="ARBA" id="ARBA00023136"/>
    </source>
</evidence>
<dbReference type="STRING" id="121845.A0A1S4EIH7"/>
<evidence type="ECO:0000256" key="5">
    <source>
        <dbReference type="ARBA" id="ARBA00022617"/>
    </source>
</evidence>
<dbReference type="InterPro" id="IPR001128">
    <property type="entry name" value="Cyt_P450"/>
</dbReference>
<dbReference type="KEGG" id="dci:103515115"/>
<dbReference type="Proteomes" id="UP000079169">
    <property type="component" value="Unplaced"/>
</dbReference>
<comment type="subcellular location">
    <subcellularLocation>
        <location evidence="3">Endoplasmic reticulum membrane</location>
        <topology evidence="3">Peripheral membrane protein</topology>
    </subcellularLocation>
    <subcellularLocation>
        <location evidence="2">Microsome membrane</location>
        <topology evidence="2">Peripheral membrane protein</topology>
    </subcellularLocation>
</comment>
<evidence type="ECO:0000256" key="9">
    <source>
        <dbReference type="ARBA" id="ARBA00023002"/>
    </source>
</evidence>
<keyword evidence="5" id="KW-0349">Heme</keyword>
<keyword evidence="8" id="KW-0492">Microsome</keyword>
<organism evidence="15 16">
    <name type="scientific">Diaphorina citri</name>
    <name type="common">Asian citrus psyllid</name>
    <dbReference type="NCBI Taxonomy" id="121845"/>
    <lineage>
        <taxon>Eukaryota</taxon>
        <taxon>Metazoa</taxon>
        <taxon>Ecdysozoa</taxon>
        <taxon>Arthropoda</taxon>
        <taxon>Hexapoda</taxon>
        <taxon>Insecta</taxon>
        <taxon>Pterygota</taxon>
        <taxon>Neoptera</taxon>
        <taxon>Paraneoptera</taxon>
        <taxon>Hemiptera</taxon>
        <taxon>Sternorrhyncha</taxon>
        <taxon>Psylloidea</taxon>
        <taxon>Psyllidae</taxon>
        <taxon>Diaphorininae</taxon>
        <taxon>Diaphorina</taxon>
    </lineage>
</organism>
<comment type="similarity">
    <text evidence="4">Belongs to the cytochrome P450 family.</text>
</comment>
<feature type="compositionally biased region" description="Basic and acidic residues" evidence="13">
    <location>
        <begin position="203"/>
        <end position="216"/>
    </location>
</feature>
<dbReference type="InterPro" id="IPR036396">
    <property type="entry name" value="Cyt_P450_sf"/>
</dbReference>
<proteinExistence type="inferred from homology"/>
<evidence type="ECO:0000256" key="4">
    <source>
        <dbReference type="ARBA" id="ARBA00010617"/>
    </source>
</evidence>
<dbReference type="Gene3D" id="1.10.630.10">
    <property type="entry name" value="Cytochrome P450"/>
    <property type="match status" value="2"/>
</dbReference>
<dbReference type="InterPro" id="IPR050196">
    <property type="entry name" value="Cytochrome_P450_Monoox"/>
</dbReference>
<evidence type="ECO:0000256" key="3">
    <source>
        <dbReference type="ARBA" id="ARBA00004406"/>
    </source>
</evidence>
<dbReference type="PANTHER" id="PTHR24291:SF189">
    <property type="entry name" value="CYTOCHROME P450 4C3-RELATED"/>
    <property type="match status" value="1"/>
</dbReference>
<feature type="signal peptide" evidence="14">
    <location>
        <begin position="1"/>
        <end position="23"/>
    </location>
</feature>
<keyword evidence="9" id="KW-0560">Oxidoreductase</keyword>
<keyword evidence="7" id="KW-0256">Endoplasmic reticulum</keyword>
<dbReference type="Pfam" id="PF00067">
    <property type="entry name" value="p450"/>
    <property type="match status" value="2"/>
</dbReference>
<keyword evidence="10" id="KW-0408">Iron</keyword>
<dbReference type="GO" id="GO:0004497">
    <property type="term" value="F:monooxygenase activity"/>
    <property type="evidence" value="ECO:0007669"/>
    <property type="project" value="UniProtKB-KW"/>
</dbReference>
<feature type="compositionally biased region" description="Polar residues" evidence="13">
    <location>
        <begin position="218"/>
        <end position="230"/>
    </location>
</feature>
<keyword evidence="14" id="KW-0732">Signal</keyword>
<dbReference type="GO" id="GO:0005789">
    <property type="term" value="C:endoplasmic reticulum membrane"/>
    <property type="evidence" value="ECO:0007669"/>
    <property type="project" value="UniProtKB-SubCell"/>
</dbReference>
<gene>
    <name evidence="16" type="primary">LOC103515115</name>
</gene>
<keyword evidence="11" id="KW-0503">Monooxygenase</keyword>
<keyword evidence="15" id="KW-1185">Reference proteome</keyword>
<feature type="region of interest" description="Disordered" evidence="13">
    <location>
        <begin position="203"/>
        <end position="239"/>
    </location>
</feature>
<evidence type="ECO:0000256" key="11">
    <source>
        <dbReference type="ARBA" id="ARBA00023033"/>
    </source>
</evidence>
<keyword evidence="12" id="KW-0472">Membrane</keyword>
<evidence type="ECO:0000256" key="7">
    <source>
        <dbReference type="ARBA" id="ARBA00022824"/>
    </source>
</evidence>
<evidence type="ECO:0000313" key="15">
    <source>
        <dbReference type="Proteomes" id="UP000079169"/>
    </source>
</evidence>
<protein>
    <submittedName>
        <fullName evidence="16">Cytochrome P450 4C1-like</fullName>
    </submittedName>
</protein>
<dbReference type="GO" id="GO:0020037">
    <property type="term" value="F:heme binding"/>
    <property type="evidence" value="ECO:0007669"/>
    <property type="project" value="InterPro"/>
</dbReference>
<dbReference type="AlphaFoldDB" id="A0A1S4EIH7"/>
<evidence type="ECO:0000256" key="2">
    <source>
        <dbReference type="ARBA" id="ARBA00004174"/>
    </source>
</evidence>
<evidence type="ECO:0000256" key="10">
    <source>
        <dbReference type="ARBA" id="ARBA00023004"/>
    </source>
</evidence>
<dbReference type="InterPro" id="IPR002401">
    <property type="entry name" value="Cyt_P450_E_grp-I"/>
</dbReference>
<reference evidence="16" key="1">
    <citation type="submission" date="2025-08" db="UniProtKB">
        <authorList>
            <consortium name="RefSeq"/>
        </authorList>
    </citation>
    <scope>IDENTIFICATION</scope>
</reference>
<dbReference type="PaxDb" id="121845-A0A1S4EIH7"/>
<sequence length="431" mass="49268">MYFRWSWLGVGRLWLWDILVVFPFRPEYLETLLGDVKKVQKAKEYRQVLGSSPLGGGLISQMDDNIWRIHRKIITPTFHFNVLKTYIPVFHEESLILLNKVEKKFTQDDGKVVVPNVNPLITLGAFNMILRNAFGVNIHAQKNEGHSFVSAMYEATEIIQTRMSYPWLLSDLLFSLLGYKKRQEESTRTCHEFTESVIRQKRSEYRRKQQQKEGRDSQLVSGLNTHANTDTSKENCPMEFDNRLGHANDEIRDEMNNYIAEPKQVTQETNVSCHKSFLELIIENEESDEDKMSDQDIRDNMITIMFAGQDTTATTNCLTLLMLALHPDIQTQTLKEIDDVFGGPSADDGHVPTYAEIMQLQCLDRVIKETTRLYPAAPVMGRGMTHDTPVGPYVLPKNTSVVLSSLDPLSPSIHKVMDSLEILNPPILHGL</sequence>
<accession>A0A1S4EIH7</accession>
<evidence type="ECO:0000256" key="1">
    <source>
        <dbReference type="ARBA" id="ARBA00001971"/>
    </source>
</evidence>
<dbReference type="GO" id="GO:0016705">
    <property type="term" value="F:oxidoreductase activity, acting on paired donors, with incorporation or reduction of molecular oxygen"/>
    <property type="evidence" value="ECO:0007669"/>
    <property type="project" value="InterPro"/>
</dbReference>
<keyword evidence="6" id="KW-0479">Metal-binding</keyword>
<evidence type="ECO:0000313" key="16">
    <source>
        <dbReference type="RefSeq" id="XP_017302006.2"/>
    </source>
</evidence>
<dbReference type="PANTHER" id="PTHR24291">
    <property type="entry name" value="CYTOCHROME P450 FAMILY 4"/>
    <property type="match status" value="1"/>
</dbReference>
<dbReference type="SUPFAM" id="SSF48264">
    <property type="entry name" value="Cytochrome P450"/>
    <property type="match status" value="1"/>
</dbReference>